<dbReference type="Pfam" id="PF02518">
    <property type="entry name" value="HATPase_c"/>
    <property type="match status" value="1"/>
</dbReference>
<evidence type="ECO:0000256" key="5">
    <source>
        <dbReference type="ARBA" id="ARBA00022777"/>
    </source>
</evidence>
<dbReference type="InterPro" id="IPR050482">
    <property type="entry name" value="Sensor_HK_TwoCompSys"/>
</dbReference>
<evidence type="ECO:0000256" key="4">
    <source>
        <dbReference type="ARBA" id="ARBA00022741"/>
    </source>
</evidence>
<dbReference type="Proteomes" id="UP000254116">
    <property type="component" value="Unassembled WGS sequence"/>
</dbReference>
<dbReference type="Gene3D" id="3.30.565.10">
    <property type="entry name" value="Histidine kinase-like ATPase, C-terminal domain"/>
    <property type="match status" value="1"/>
</dbReference>
<dbReference type="PRINTS" id="PR00344">
    <property type="entry name" value="BCTRLSENSOR"/>
</dbReference>
<evidence type="ECO:0000256" key="6">
    <source>
        <dbReference type="ARBA" id="ARBA00022840"/>
    </source>
</evidence>
<dbReference type="InterPro" id="IPR004358">
    <property type="entry name" value="Sig_transdc_His_kin-like_C"/>
</dbReference>
<evidence type="ECO:0000256" key="2">
    <source>
        <dbReference type="ARBA" id="ARBA00012438"/>
    </source>
</evidence>
<dbReference type="GO" id="GO:0004673">
    <property type="term" value="F:protein histidine kinase activity"/>
    <property type="evidence" value="ECO:0007669"/>
    <property type="project" value="UniProtKB-EC"/>
</dbReference>
<dbReference type="EC" id="2.7.13.3" evidence="2"/>
<evidence type="ECO:0000256" key="3">
    <source>
        <dbReference type="ARBA" id="ARBA00022679"/>
    </source>
</evidence>
<dbReference type="CDD" id="cd16917">
    <property type="entry name" value="HATPase_UhpB-NarQ-NarX-like"/>
    <property type="match status" value="1"/>
</dbReference>
<evidence type="ECO:0000256" key="7">
    <source>
        <dbReference type="ARBA" id="ARBA00023012"/>
    </source>
</evidence>
<protein>
    <recommendedName>
        <fullName evidence="2">histidine kinase</fullName>
        <ecNumber evidence="2">2.7.13.3</ecNumber>
    </recommendedName>
</protein>
<dbReference type="AlphaFoldDB" id="A0A380ELM0"/>
<dbReference type="EMBL" id="UHBY01000003">
    <property type="protein sequence ID" value="SUL37725.1"/>
    <property type="molecule type" value="Genomic_DNA"/>
</dbReference>
<dbReference type="PANTHER" id="PTHR24421">
    <property type="entry name" value="NITRATE/NITRITE SENSOR PROTEIN NARX-RELATED"/>
    <property type="match status" value="1"/>
</dbReference>
<dbReference type="InterPro" id="IPR036890">
    <property type="entry name" value="HATPase_C_sf"/>
</dbReference>
<dbReference type="SUPFAM" id="SSF55874">
    <property type="entry name" value="ATPase domain of HSP90 chaperone/DNA topoisomerase II/histidine kinase"/>
    <property type="match status" value="1"/>
</dbReference>
<organism evidence="9 10">
    <name type="scientific">Staphylococcus aureus</name>
    <dbReference type="NCBI Taxonomy" id="1280"/>
    <lineage>
        <taxon>Bacteria</taxon>
        <taxon>Bacillati</taxon>
        <taxon>Bacillota</taxon>
        <taxon>Bacilli</taxon>
        <taxon>Bacillales</taxon>
        <taxon>Staphylococcaceae</taxon>
        <taxon>Staphylococcus</taxon>
    </lineage>
</organism>
<evidence type="ECO:0000259" key="8">
    <source>
        <dbReference type="PROSITE" id="PS50109"/>
    </source>
</evidence>
<reference evidence="9 10" key="1">
    <citation type="submission" date="2018-06" db="EMBL/GenBank/DDBJ databases">
        <authorList>
            <consortium name="Pathogen Informatics"/>
            <person name="Doyle S."/>
        </authorList>
    </citation>
    <scope>NUCLEOTIDE SEQUENCE [LARGE SCALE GENOMIC DNA]</scope>
    <source>
        <strain evidence="9 10">NCTC10702</strain>
    </source>
</reference>
<keyword evidence="5 9" id="KW-0418">Kinase</keyword>
<gene>
    <name evidence="9" type="primary">nreB_1</name>
    <name evidence="9" type="ORF">NCTC10702_03740</name>
</gene>
<keyword evidence="3 9" id="KW-0808">Transferase</keyword>
<sequence>MSVELRPASLDDLGLEAAFKSYFKQFEENYGIKIIYTSNIKNTRFDSDIETVVYRVVQEAILNALKYADVNEINVGIRQTGRHLVAEVIDAGNGFDPSSKPKGSGLGLYGMNERAELVSGSVNIETKIGEGTNVTLNIPI</sequence>
<dbReference type="PROSITE" id="PS50109">
    <property type="entry name" value="HIS_KIN"/>
    <property type="match status" value="1"/>
</dbReference>
<keyword evidence="7" id="KW-0902">Two-component regulatory system</keyword>
<dbReference type="GO" id="GO:0005524">
    <property type="term" value="F:ATP binding"/>
    <property type="evidence" value="ECO:0007669"/>
    <property type="project" value="UniProtKB-KW"/>
</dbReference>
<name>A0A380ELM0_STAAU</name>
<dbReference type="InterPro" id="IPR005467">
    <property type="entry name" value="His_kinase_dom"/>
</dbReference>
<dbReference type="PANTHER" id="PTHR24421:SF10">
    <property type="entry name" value="NITRATE_NITRITE SENSOR PROTEIN NARQ"/>
    <property type="match status" value="1"/>
</dbReference>
<dbReference type="GO" id="GO:0000160">
    <property type="term" value="P:phosphorelay signal transduction system"/>
    <property type="evidence" value="ECO:0007669"/>
    <property type="project" value="UniProtKB-KW"/>
</dbReference>
<feature type="domain" description="Histidine kinase" evidence="8">
    <location>
        <begin position="53"/>
        <end position="140"/>
    </location>
</feature>
<evidence type="ECO:0000313" key="10">
    <source>
        <dbReference type="Proteomes" id="UP000254116"/>
    </source>
</evidence>
<keyword evidence="6" id="KW-0067">ATP-binding</keyword>
<keyword evidence="4" id="KW-0547">Nucleotide-binding</keyword>
<accession>A0A380ELM0</accession>
<evidence type="ECO:0000256" key="1">
    <source>
        <dbReference type="ARBA" id="ARBA00000085"/>
    </source>
</evidence>
<dbReference type="SMART" id="SM00387">
    <property type="entry name" value="HATPase_c"/>
    <property type="match status" value="1"/>
</dbReference>
<dbReference type="InterPro" id="IPR003594">
    <property type="entry name" value="HATPase_dom"/>
</dbReference>
<comment type="catalytic activity">
    <reaction evidence="1">
        <text>ATP + protein L-histidine = ADP + protein N-phospho-L-histidine.</text>
        <dbReference type="EC" id="2.7.13.3"/>
    </reaction>
</comment>
<evidence type="ECO:0000313" key="9">
    <source>
        <dbReference type="EMBL" id="SUL37725.1"/>
    </source>
</evidence>
<proteinExistence type="predicted"/>